<keyword evidence="3" id="KW-0560">Oxidoreductase</keyword>
<protein>
    <submittedName>
        <fullName evidence="4">Short-chain dehydrogenase</fullName>
    </submittedName>
</protein>
<accession>A0A8K0SYV1</accession>
<keyword evidence="2" id="KW-0521">NADP</keyword>
<dbReference type="GO" id="GO:0016491">
    <property type="term" value="F:oxidoreductase activity"/>
    <property type="evidence" value="ECO:0007669"/>
    <property type="project" value="UniProtKB-KW"/>
</dbReference>
<dbReference type="Pfam" id="PF00106">
    <property type="entry name" value="adh_short"/>
    <property type="match status" value="1"/>
</dbReference>
<organism evidence="4 5">
    <name type="scientific">Stachybotrys elegans</name>
    <dbReference type="NCBI Taxonomy" id="80388"/>
    <lineage>
        <taxon>Eukaryota</taxon>
        <taxon>Fungi</taxon>
        <taxon>Dikarya</taxon>
        <taxon>Ascomycota</taxon>
        <taxon>Pezizomycotina</taxon>
        <taxon>Sordariomycetes</taxon>
        <taxon>Hypocreomycetidae</taxon>
        <taxon>Hypocreales</taxon>
        <taxon>Stachybotryaceae</taxon>
        <taxon>Stachybotrys</taxon>
    </lineage>
</organism>
<dbReference type="Gene3D" id="3.40.50.720">
    <property type="entry name" value="NAD(P)-binding Rossmann-like Domain"/>
    <property type="match status" value="1"/>
</dbReference>
<evidence type="ECO:0000313" key="4">
    <source>
        <dbReference type="EMBL" id="KAH7322596.1"/>
    </source>
</evidence>
<name>A0A8K0SYV1_9HYPO</name>
<comment type="caution">
    <text evidence="4">The sequence shown here is derived from an EMBL/GenBank/DDBJ whole genome shotgun (WGS) entry which is preliminary data.</text>
</comment>
<dbReference type="PANTHER" id="PTHR24320:SF252">
    <property type="entry name" value="DEHYDROGENASE_REDUCTASE FAMILY PROTEIN, PUTATIVE (AFU_ORTHOLOGUE AFUA_3G08550)-RELATED"/>
    <property type="match status" value="1"/>
</dbReference>
<reference evidence="4" key="1">
    <citation type="journal article" date="2021" name="Nat. Commun.">
        <title>Genetic determinants of endophytism in the Arabidopsis root mycobiome.</title>
        <authorList>
            <person name="Mesny F."/>
            <person name="Miyauchi S."/>
            <person name="Thiergart T."/>
            <person name="Pickel B."/>
            <person name="Atanasova L."/>
            <person name="Karlsson M."/>
            <person name="Huettel B."/>
            <person name="Barry K.W."/>
            <person name="Haridas S."/>
            <person name="Chen C."/>
            <person name="Bauer D."/>
            <person name="Andreopoulos W."/>
            <person name="Pangilinan J."/>
            <person name="LaButti K."/>
            <person name="Riley R."/>
            <person name="Lipzen A."/>
            <person name="Clum A."/>
            <person name="Drula E."/>
            <person name="Henrissat B."/>
            <person name="Kohler A."/>
            <person name="Grigoriev I.V."/>
            <person name="Martin F.M."/>
            <person name="Hacquard S."/>
        </authorList>
    </citation>
    <scope>NUCLEOTIDE SEQUENCE</scope>
    <source>
        <strain evidence="4">MPI-CAGE-CH-0235</strain>
    </source>
</reference>
<evidence type="ECO:0000256" key="1">
    <source>
        <dbReference type="ARBA" id="ARBA00006484"/>
    </source>
</evidence>
<dbReference type="Proteomes" id="UP000813444">
    <property type="component" value="Unassembled WGS sequence"/>
</dbReference>
<gene>
    <name evidence="4" type="ORF">B0I35DRAFT_499206</name>
</gene>
<sequence length="338" mass="37774">MPMKASEFLHAQREDLPILLCEEDVQRKIFVVTGASQGIGREAACHLVRLGAACVVLAVRSLLKGEEARSWIESVTGIRGVVEVWELDITNFSMVQRFANRCIDVLGYIHGLVQNAAVTSSEHALNKEGYEMTVAGNVFGTVLLAFLLLPRMTETAYRTQGTPHIVFLTTALAFTQKDAMELLATAQYPALDSFNCWKYLATDTAARYSVSNLFKILVLREFFKLMPHSETRVVMNMVNPGYCKTELAKNGPLYFRLQFKLGALLIGRSPEMGSRTILHALHAGPESDGHFLSDCKIKDYIVEDWVTSEAGQAVQKKVWDDFIERLERIYPGCASQKT</sequence>
<dbReference type="SUPFAM" id="SSF51735">
    <property type="entry name" value="NAD(P)-binding Rossmann-fold domains"/>
    <property type="match status" value="1"/>
</dbReference>
<dbReference type="InterPro" id="IPR002347">
    <property type="entry name" value="SDR_fam"/>
</dbReference>
<dbReference type="PRINTS" id="PR00081">
    <property type="entry name" value="GDHRDH"/>
</dbReference>
<dbReference type="OrthoDB" id="542013at2759"/>
<evidence type="ECO:0000256" key="3">
    <source>
        <dbReference type="ARBA" id="ARBA00023002"/>
    </source>
</evidence>
<keyword evidence="5" id="KW-1185">Reference proteome</keyword>
<comment type="similarity">
    <text evidence="1">Belongs to the short-chain dehydrogenases/reductases (SDR) family.</text>
</comment>
<proteinExistence type="inferred from homology"/>
<dbReference type="InterPro" id="IPR036291">
    <property type="entry name" value="NAD(P)-bd_dom_sf"/>
</dbReference>
<dbReference type="AlphaFoldDB" id="A0A8K0SYV1"/>
<evidence type="ECO:0000256" key="2">
    <source>
        <dbReference type="ARBA" id="ARBA00022857"/>
    </source>
</evidence>
<evidence type="ECO:0000313" key="5">
    <source>
        <dbReference type="Proteomes" id="UP000813444"/>
    </source>
</evidence>
<dbReference type="PANTHER" id="PTHR24320">
    <property type="entry name" value="RETINOL DEHYDROGENASE"/>
    <property type="match status" value="1"/>
</dbReference>
<dbReference type="EMBL" id="JAGPNK010000004">
    <property type="protein sequence ID" value="KAH7322596.1"/>
    <property type="molecule type" value="Genomic_DNA"/>
</dbReference>